<comment type="caution">
    <text evidence="1">The sequence shown here is derived from an EMBL/GenBank/DDBJ whole genome shotgun (WGS) entry which is preliminary data.</text>
</comment>
<accession>A0A8J1T5L8</accession>
<dbReference type="Gene3D" id="3.20.20.190">
    <property type="entry name" value="Phosphatidylinositol (PI) phosphodiesterase"/>
    <property type="match status" value="1"/>
</dbReference>
<gene>
    <name evidence="1" type="ORF">OFUS_LOCUS10865</name>
</gene>
<dbReference type="OrthoDB" id="1046782at2759"/>
<dbReference type="GO" id="GO:0006629">
    <property type="term" value="P:lipid metabolic process"/>
    <property type="evidence" value="ECO:0007669"/>
    <property type="project" value="InterPro"/>
</dbReference>
<dbReference type="InterPro" id="IPR051057">
    <property type="entry name" value="PI-PLC_domain"/>
</dbReference>
<reference evidence="1" key="1">
    <citation type="submission" date="2022-03" db="EMBL/GenBank/DDBJ databases">
        <authorList>
            <person name="Martin C."/>
        </authorList>
    </citation>
    <scope>NUCLEOTIDE SEQUENCE</scope>
</reference>
<keyword evidence="2" id="KW-1185">Reference proteome</keyword>
<evidence type="ECO:0000313" key="2">
    <source>
        <dbReference type="Proteomes" id="UP000749559"/>
    </source>
</evidence>
<evidence type="ECO:0000313" key="1">
    <source>
        <dbReference type="EMBL" id="CAH1784718.1"/>
    </source>
</evidence>
<dbReference type="InterPro" id="IPR000909">
    <property type="entry name" value="PLipase_C_PInositol-sp_X_dom"/>
</dbReference>
<name>A0A8J1T5L8_OWEFU</name>
<organism evidence="1 2">
    <name type="scientific">Owenia fusiformis</name>
    <name type="common">Polychaete worm</name>
    <dbReference type="NCBI Taxonomy" id="6347"/>
    <lineage>
        <taxon>Eukaryota</taxon>
        <taxon>Metazoa</taxon>
        <taxon>Spiralia</taxon>
        <taxon>Lophotrochozoa</taxon>
        <taxon>Annelida</taxon>
        <taxon>Polychaeta</taxon>
        <taxon>Sedentaria</taxon>
        <taxon>Canalipalpata</taxon>
        <taxon>Sabellida</taxon>
        <taxon>Oweniida</taxon>
        <taxon>Oweniidae</taxon>
        <taxon>Owenia</taxon>
    </lineage>
</organism>
<dbReference type="PROSITE" id="PS50007">
    <property type="entry name" value="PIPLC_X_DOMAIN"/>
    <property type="match status" value="1"/>
</dbReference>
<dbReference type="PANTHER" id="PTHR13593:SF113">
    <property type="entry name" value="SI:DKEY-266F7.9"/>
    <property type="match status" value="1"/>
</dbReference>
<dbReference type="Proteomes" id="UP000749559">
    <property type="component" value="Unassembled WGS sequence"/>
</dbReference>
<dbReference type="SUPFAM" id="SSF51695">
    <property type="entry name" value="PLC-like phosphodiesterases"/>
    <property type="match status" value="1"/>
</dbReference>
<dbReference type="AlphaFoldDB" id="A0A8J1T5L8"/>
<dbReference type="CDD" id="cd08587">
    <property type="entry name" value="PI-PLCXDc_like"/>
    <property type="match status" value="1"/>
</dbReference>
<dbReference type="EMBL" id="CAIIXF020000005">
    <property type="protein sequence ID" value="CAH1784718.1"/>
    <property type="molecule type" value="Genomic_DNA"/>
</dbReference>
<proteinExistence type="predicted"/>
<sequence>MGGCCNKGRCMCNCCVSCCMNIRHVSNAILRVFENLPIIGHIVSAIYMCLPWGNKSQAERAALKATTGLLPPISLLGFMCEWWDEVGRKKSPKTATLMFDDRTDWMGNFHDVRMENICLPGSHQSATYKVDRKLNKCLPLVEGWSQCQNLSITEQLNAGIRFLDLRIMSHENDVWCHHNIIRCVTLKEVVEDVKQFVDLHPSEIVGLHIVNDGKALAWSKTNDIIRNILGSKIVHPDNMGKTLGEITRQGGNVILFGLYEVNDRWPNLTHYWPNKQYPHQLSEDIKEAYDYCMTNRQHDLIWYKAELTPDAYIIARNIGNMVGVVVSRCADEKFEFLEDMAHAANHSVLEAMKEWTYIPFNMLCVDFVDDNIIQRIIEMNYAQAHQPRPGAATANYSVFCESNI</sequence>
<dbReference type="SMART" id="SM00148">
    <property type="entry name" value="PLCXc"/>
    <property type="match status" value="1"/>
</dbReference>
<protein>
    <submittedName>
        <fullName evidence="1">Uncharacterized protein</fullName>
    </submittedName>
</protein>
<dbReference type="InterPro" id="IPR017946">
    <property type="entry name" value="PLC-like_Pdiesterase_TIM-brl"/>
</dbReference>
<dbReference type="Pfam" id="PF00388">
    <property type="entry name" value="PI-PLC-X"/>
    <property type="match status" value="1"/>
</dbReference>
<dbReference type="PANTHER" id="PTHR13593">
    <property type="match status" value="1"/>
</dbReference>
<dbReference type="GO" id="GO:0008081">
    <property type="term" value="F:phosphoric diester hydrolase activity"/>
    <property type="evidence" value="ECO:0007669"/>
    <property type="project" value="InterPro"/>
</dbReference>